<organism evidence="1 2">
    <name type="scientific">Ameca splendens</name>
    <dbReference type="NCBI Taxonomy" id="208324"/>
    <lineage>
        <taxon>Eukaryota</taxon>
        <taxon>Metazoa</taxon>
        <taxon>Chordata</taxon>
        <taxon>Craniata</taxon>
        <taxon>Vertebrata</taxon>
        <taxon>Euteleostomi</taxon>
        <taxon>Actinopterygii</taxon>
        <taxon>Neopterygii</taxon>
        <taxon>Teleostei</taxon>
        <taxon>Neoteleostei</taxon>
        <taxon>Acanthomorphata</taxon>
        <taxon>Ovalentaria</taxon>
        <taxon>Atherinomorphae</taxon>
        <taxon>Cyprinodontiformes</taxon>
        <taxon>Goodeidae</taxon>
        <taxon>Ameca</taxon>
    </lineage>
</organism>
<evidence type="ECO:0000313" key="2">
    <source>
        <dbReference type="Proteomes" id="UP001469553"/>
    </source>
</evidence>
<dbReference type="Proteomes" id="UP001469553">
    <property type="component" value="Unassembled WGS sequence"/>
</dbReference>
<dbReference type="EMBL" id="JAHRIP010034942">
    <property type="protein sequence ID" value="MEQ2293879.1"/>
    <property type="molecule type" value="Genomic_DNA"/>
</dbReference>
<gene>
    <name evidence="1" type="ORF">AMECASPLE_037995</name>
</gene>
<comment type="caution">
    <text evidence="1">The sequence shown here is derived from an EMBL/GenBank/DDBJ whole genome shotgun (WGS) entry which is preliminary data.</text>
</comment>
<sequence length="116" mass="13173">MHVDILGKDHHLKHAKKINKSSDYKFYCTTKPSPTVELLIVSCIRDLLLILCLTLFSSPFPPKSCNFHTQLHTVFFFLFEAKKVGHCSESRKASSPISSSERQTVKRVFLYACLAA</sequence>
<accession>A0ABV0YJ67</accession>
<protein>
    <submittedName>
        <fullName evidence="1">Uncharacterized protein</fullName>
    </submittedName>
</protein>
<evidence type="ECO:0000313" key="1">
    <source>
        <dbReference type="EMBL" id="MEQ2293879.1"/>
    </source>
</evidence>
<name>A0ABV0YJ67_9TELE</name>
<keyword evidence="2" id="KW-1185">Reference proteome</keyword>
<reference evidence="1 2" key="1">
    <citation type="submission" date="2021-06" db="EMBL/GenBank/DDBJ databases">
        <authorList>
            <person name="Palmer J.M."/>
        </authorList>
    </citation>
    <scope>NUCLEOTIDE SEQUENCE [LARGE SCALE GENOMIC DNA]</scope>
    <source>
        <strain evidence="1 2">AS_MEX2019</strain>
        <tissue evidence="1">Muscle</tissue>
    </source>
</reference>
<proteinExistence type="predicted"/>